<dbReference type="GO" id="GO:0051496">
    <property type="term" value="P:positive regulation of stress fiber assembly"/>
    <property type="evidence" value="ECO:0007669"/>
    <property type="project" value="UniProtKB-ARBA"/>
</dbReference>
<evidence type="ECO:0000313" key="6">
    <source>
        <dbReference type="EMBL" id="CAH3125714.1"/>
    </source>
</evidence>
<keyword evidence="1" id="KW-0597">Phosphoprotein</keyword>
<dbReference type="Proteomes" id="UP001159428">
    <property type="component" value="Unassembled WGS sequence"/>
</dbReference>
<feature type="compositionally biased region" description="Basic and acidic residues" evidence="4">
    <location>
        <begin position="1234"/>
        <end position="1244"/>
    </location>
</feature>
<feature type="compositionally biased region" description="Polar residues" evidence="4">
    <location>
        <begin position="2157"/>
        <end position="2177"/>
    </location>
</feature>
<comment type="caution">
    <text evidence="6">The sequence shown here is derived from an EMBL/GenBank/DDBJ whole genome shotgun (WGS) entry which is preliminary data.</text>
</comment>
<feature type="compositionally biased region" description="Polar residues" evidence="4">
    <location>
        <begin position="334"/>
        <end position="350"/>
    </location>
</feature>
<evidence type="ECO:0000256" key="3">
    <source>
        <dbReference type="SAM" id="Coils"/>
    </source>
</evidence>
<dbReference type="Gene3D" id="2.30.29.30">
    <property type="entry name" value="Pleckstrin-homology domain (PH domain)/Phosphotyrosine-binding domain (PTB)"/>
    <property type="match status" value="1"/>
</dbReference>
<feature type="compositionally biased region" description="Acidic residues" evidence="4">
    <location>
        <begin position="1108"/>
        <end position="1118"/>
    </location>
</feature>
<feature type="compositionally biased region" description="Polar residues" evidence="4">
    <location>
        <begin position="215"/>
        <end position="224"/>
    </location>
</feature>
<feature type="region of interest" description="Disordered" evidence="4">
    <location>
        <begin position="1085"/>
        <end position="1167"/>
    </location>
</feature>
<dbReference type="SUPFAM" id="SSF50729">
    <property type="entry name" value="PH domain-like"/>
    <property type="match status" value="1"/>
</dbReference>
<dbReference type="PANTHER" id="PTHR12877:SF15">
    <property type="entry name" value="RHO GUANINE NUCLEOTIDE EXCHANGE FACTOR 17"/>
    <property type="match status" value="1"/>
</dbReference>
<dbReference type="InterPro" id="IPR035899">
    <property type="entry name" value="DBL_dom_sf"/>
</dbReference>
<sequence>MSSRATQFDAETGRPGARSASQTRSRTEGRYENSREGRGSHRALIGTSDVEPTEVGISHKKAYGKTSEKTQLRISKARTHGSHVPTSTLNEGSQQTVDYVAPLLSGRSTQDHSLKSSSSPYASSGAERTKFMDNIPGIPANEQLTQRVDRAGRTLFPPPSVSNYGQNVSYPPGLSSDVKSLSRDPNNTSDLVFSKAPTNRLSKSARIKSQEETEMQWNATQENSYRPRDDQRDRPAVNEFHYPRTSRGRRNKDGASVVYNDLKFSGSNRQNISRRSNSTSYSESPTDSQGSSTESESDISSSPDTSLKRRRRIRRKPSNKSIGSSMYGEDNTSESENQSISEFSDTNSGAHSRGKRRAQYASEELIPSSFVSYKEQRSASGNKIRSSSLTSVSSLEGAGITGDFSRIQSPLMSPKGTGIAKVRKVQIRSFTSFADSHLCDKENQPQRRRSLEERDPSSKSKGRAQTEASGREQARVRPSMTRQGSESPSLSRNPFCLKSKPLGRKTSKDSLLSDSESNHSYDKGNVNSTFDSGVSKEEEERCNSAPPAPSEIVTRDTRESRLHSSVPDSGLPSSKSAFVPIKPSKRTHMDHEQDPSSGTPVTFADLRPEKGVLNNKDVILQPVPRHGNRPLSIVQETDEFVNLQNEDAYVAENVEKLSKKSHLTRSPPIRTSQDHARTSSPSHDDNMSKLRRLSYVRAQKNAAELPIHCPDLTTMQPPDIDSNLDSSPLLENFQSAAQSVQRFNAYPNNDTRKALKEFDPSDPHEIMQSTSSPVVAEGDLITFDDENSDVKEPVKKRKKKISRPKIPTILSGEARGMVEESDMSYKKELSDLFDGSNRDTIVAHESEEDSTPRAASDAEGNEAVDSLHFPGSKKLDKGLPGSLYDTKNTVFDDGSQKVPPHRRQLKKRASLPLIKTEFYQDEVNIVEEAPKLDVVQESPSLRKAETITDLSLDQMPQHLGVISFNSADMTEFQEGKGLESCSPPLGSVPSPSPSQISFDALSLTTSGFSETHSDQVSTGDLNVVDTFLGMDATGNMKSLDSWRSQSDPSHGTQLEDTIAEAELQAHRNSNSEPNLSAEKLKEEAEKLAKRVNGGSQGETIPKMHVMTEGDDDDNDDDKDTLLAELSPDDGCYDLEKPERHTKLVPRTKSVTGPTPHASPRPQRAANSLAVEKAQVKLNKLSAMETIMEMPHAEPAIEKPKVDKKRSPSVEGSCISPNSPGVQKEDKRKLSVPKEPGKSQKSKHDLRAHVLKNLVDTEMSYVQNLQFLVLSYYKALKKQENSGIVEPAQVDEMFYQIPEILLCHEFFLQQLQARVSEWHDKQKIGDIFVSSFTKCFLVDAYSAFINHFLQARAAVRVATVTRPAFVRYMEQCSREHKEKLTLQDLMIMPVQRIPRYELILKDMIKHTPHDHPDHGSLQLALGEIKTLADRMNRGEKEVDQAEREAERLRDLEATIEGMTNLVTPTRRLIRQDLVAEVKGTITKKDRCLFLFNDLLVCATVKRKANALRRGSLSIFSGSGTEFNKYKLLWKVHLDDVEIYKSSPEAQRRNSLERQLEKLDNDMSSLSRISSIADTLTIAHTVLDGAIRELMNEVNRQISEKQIPLQPPTSTKLELHVTRAEDDGPEEKDFQFLFLETEIKNSWEAYFEDAKQKLAYAKDTFPPEFQYCIPINKTRSGMQFTCSSPSQVPHMLDRGNHNGSGDVWVCNSDGYVGQVCILRMGTQIQPFGSITVCMSRILCISPVPGTKFSGLEALQSESDTKSDTHSISMGSEKSSKANTTPKISRAGYASDEDVTGPQSIMAFDSSSEDEEGLGQESFLGGKFNDASSPFDVDGRLSPEGSSLGTTGSADGLDSSQDENVFEFEENYSSGDEIKEKGSRKQSKRRMGSSRTSEDLKDSLSDIVNFDTDEPCTVWLGTEDGCVFVYPAKEAQNKKSKLKLQHSGSIQCILYVDNQVFISLSTGDLYIYRRQPGCAWEVGSPVMLHIGEAVGVSCMTAIHGRLWCGLGCNAVIVNTTTLEVETSFNCSLDKDRSVYRMASSGMGVWISLQSSAAVRLFHATRYECLADVDVAPPVHKMLQGSDAIIRQHKAACLRVTALLACKDLLWIGTSAGVVLTLPLPTITASTASLRNCPSATASFHGHTGHVRFLTAVEAPKEGGQDNTNDKSSNSTIGTSPSKTNGALPPGTSAGREVLIISGGDGYEDFRTSSASESAGRDDSTNHLLIWRV</sequence>
<organism evidence="6 7">
    <name type="scientific">Pocillopora meandrina</name>
    <dbReference type="NCBI Taxonomy" id="46732"/>
    <lineage>
        <taxon>Eukaryota</taxon>
        <taxon>Metazoa</taxon>
        <taxon>Cnidaria</taxon>
        <taxon>Anthozoa</taxon>
        <taxon>Hexacorallia</taxon>
        <taxon>Scleractinia</taxon>
        <taxon>Astrocoeniina</taxon>
        <taxon>Pocilloporidae</taxon>
        <taxon>Pocillopora</taxon>
    </lineage>
</organism>
<dbReference type="InterPro" id="IPR036322">
    <property type="entry name" value="WD40_repeat_dom_sf"/>
</dbReference>
<dbReference type="Pfam" id="PF00621">
    <property type="entry name" value="RhoGEF"/>
    <property type="match status" value="1"/>
</dbReference>
<feature type="region of interest" description="Disordered" evidence="4">
    <location>
        <begin position="1"/>
        <end position="137"/>
    </location>
</feature>
<dbReference type="Pfam" id="PF19057">
    <property type="entry name" value="PH_19"/>
    <property type="match status" value="1"/>
</dbReference>
<keyword evidence="2" id="KW-0344">Guanine-nucleotide releasing factor</keyword>
<feature type="region of interest" description="Disordered" evidence="4">
    <location>
        <begin position="436"/>
        <end position="604"/>
    </location>
</feature>
<feature type="compositionally biased region" description="Low complexity" evidence="4">
    <location>
        <begin position="980"/>
        <end position="989"/>
    </location>
</feature>
<dbReference type="GO" id="GO:0005085">
    <property type="term" value="F:guanyl-nucleotide exchange factor activity"/>
    <property type="evidence" value="ECO:0007669"/>
    <property type="project" value="UniProtKB-KW"/>
</dbReference>
<dbReference type="GO" id="GO:0030036">
    <property type="term" value="P:actin cytoskeleton organization"/>
    <property type="evidence" value="ECO:0007669"/>
    <property type="project" value="TreeGrafter"/>
</dbReference>
<feature type="compositionally biased region" description="Basic and acidic residues" evidence="4">
    <location>
        <begin position="553"/>
        <end position="562"/>
    </location>
</feature>
<accession>A0AAU9WTW3</accession>
<feature type="compositionally biased region" description="Polar residues" evidence="4">
    <location>
        <begin position="177"/>
        <end position="202"/>
    </location>
</feature>
<feature type="compositionally biased region" description="Basic and acidic residues" evidence="4">
    <location>
        <begin position="25"/>
        <end position="39"/>
    </location>
</feature>
<evidence type="ECO:0000256" key="2">
    <source>
        <dbReference type="ARBA" id="ARBA00022658"/>
    </source>
</evidence>
<evidence type="ECO:0000256" key="1">
    <source>
        <dbReference type="ARBA" id="ARBA00022553"/>
    </source>
</evidence>
<feature type="region of interest" description="Disordered" evidence="4">
    <location>
        <begin position="1827"/>
        <end position="1891"/>
    </location>
</feature>
<dbReference type="InterPro" id="IPR000219">
    <property type="entry name" value="DH_dom"/>
</dbReference>
<dbReference type="CDD" id="cd00160">
    <property type="entry name" value="RhoGEF"/>
    <property type="match status" value="1"/>
</dbReference>
<keyword evidence="3" id="KW-0175">Coiled coil</keyword>
<dbReference type="EMBL" id="CALNXJ010000021">
    <property type="protein sequence ID" value="CAH3125714.1"/>
    <property type="molecule type" value="Genomic_DNA"/>
</dbReference>
<evidence type="ECO:0000256" key="4">
    <source>
        <dbReference type="SAM" id="MobiDB-lite"/>
    </source>
</evidence>
<feature type="coiled-coil region" evidence="3">
    <location>
        <begin position="1423"/>
        <end position="1460"/>
    </location>
</feature>
<dbReference type="Gene3D" id="2.130.10.10">
    <property type="entry name" value="YVTN repeat-like/Quinoprotein amine dehydrogenase"/>
    <property type="match status" value="1"/>
</dbReference>
<feature type="compositionally biased region" description="Low complexity" evidence="4">
    <location>
        <begin position="265"/>
        <end position="305"/>
    </location>
</feature>
<feature type="compositionally biased region" description="Acidic residues" evidence="4">
    <location>
        <begin position="1853"/>
        <end position="1863"/>
    </location>
</feature>
<feature type="region of interest" description="Disordered" evidence="4">
    <location>
        <begin position="153"/>
        <end position="361"/>
    </location>
</feature>
<dbReference type="SMART" id="SM00325">
    <property type="entry name" value="RhoGEF"/>
    <property type="match status" value="1"/>
</dbReference>
<feature type="compositionally biased region" description="Polar residues" evidence="4">
    <location>
        <begin position="1763"/>
        <end position="1780"/>
    </location>
</feature>
<proteinExistence type="predicted"/>
<dbReference type="FunFam" id="1.20.900.10:FF:000003">
    <property type="entry name" value="Rho guanine nucleotide exchange factor 10 like"/>
    <property type="match status" value="1"/>
</dbReference>
<dbReference type="InterPro" id="IPR011993">
    <property type="entry name" value="PH-like_dom_sf"/>
</dbReference>
<gene>
    <name evidence="6" type="ORF">PMEA_00012243</name>
</gene>
<keyword evidence="7" id="KW-1185">Reference proteome</keyword>
<dbReference type="InterPro" id="IPR015943">
    <property type="entry name" value="WD40/YVTN_repeat-like_dom_sf"/>
</dbReference>
<dbReference type="PANTHER" id="PTHR12877">
    <property type="entry name" value="RHO GUANINE NUCLEOTIDE EXCHANGE FACTOR"/>
    <property type="match status" value="1"/>
</dbReference>
<dbReference type="GO" id="GO:0005737">
    <property type="term" value="C:cytoplasm"/>
    <property type="evidence" value="ECO:0007669"/>
    <property type="project" value="UniProtKB-ARBA"/>
</dbReference>
<feature type="region of interest" description="Disordered" evidence="4">
    <location>
        <begin position="658"/>
        <end position="689"/>
    </location>
</feature>
<feature type="region of interest" description="Disordered" evidence="4">
    <location>
        <begin position="844"/>
        <end position="880"/>
    </location>
</feature>
<feature type="compositionally biased region" description="Basic and acidic residues" evidence="4">
    <location>
        <begin position="1190"/>
        <end position="1207"/>
    </location>
</feature>
<evidence type="ECO:0000259" key="5">
    <source>
        <dbReference type="PROSITE" id="PS50010"/>
    </source>
</evidence>
<feature type="compositionally biased region" description="Basic and acidic residues" evidence="4">
    <location>
        <begin position="672"/>
        <end position="688"/>
    </location>
</feature>
<dbReference type="SUPFAM" id="SSF50978">
    <property type="entry name" value="WD40 repeat-like"/>
    <property type="match status" value="1"/>
</dbReference>
<feature type="compositionally biased region" description="Basic and acidic residues" evidence="4">
    <location>
        <begin position="437"/>
        <end position="458"/>
    </location>
</feature>
<evidence type="ECO:0000313" key="7">
    <source>
        <dbReference type="Proteomes" id="UP001159428"/>
    </source>
</evidence>
<feature type="region of interest" description="Disordered" evidence="4">
    <location>
        <begin position="1190"/>
        <end position="1244"/>
    </location>
</feature>
<feature type="compositionally biased region" description="Low complexity" evidence="4">
    <location>
        <begin position="115"/>
        <end position="124"/>
    </location>
</feature>
<dbReference type="PROSITE" id="PS50010">
    <property type="entry name" value="DH_2"/>
    <property type="match status" value="1"/>
</dbReference>
<reference evidence="6 7" key="1">
    <citation type="submission" date="2022-05" db="EMBL/GenBank/DDBJ databases">
        <authorList>
            <consortium name="Genoscope - CEA"/>
            <person name="William W."/>
        </authorList>
    </citation>
    <scope>NUCLEOTIDE SEQUENCE [LARGE SCALE GENOMIC DNA]</scope>
</reference>
<feature type="compositionally biased region" description="Polar residues" evidence="4">
    <location>
        <begin position="1837"/>
        <end position="1852"/>
    </location>
</feature>
<feature type="domain" description="DH" evidence="5">
    <location>
        <begin position="1245"/>
        <end position="1433"/>
    </location>
</feature>
<protein>
    <recommendedName>
        <fullName evidence="5">DH domain-containing protein</fullName>
    </recommendedName>
</protein>
<dbReference type="Pfam" id="PF19056">
    <property type="entry name" value="WD40_2"/>
    <property type="match status" value="1"/>
</dbReference>
<feature type="region of interest" description="Disordered" evidence="4">
    <location>
        <begin position="973"/>
        <end position="993"/>
    </location>
</feature>
<name>A0AAU9WTW3_9CNID</name>
<dbReference type="SUPFAM" id="SSF48065">
    <property type="entry name" value="DBL homology domain (DH-domain)"/>
    <property type="match status" value="1"/>
</dbReference>
<feature type="region of interest" description="Disordered" evidence="4">
    <location>
        <begin position="2152"/>
        <end position="2187"/>
    </location>
</feature>
<feature type="compositionally biased region" description="Basic residues" evidence="4">
    <location>
        <begin position="308"/>
        <end position="318"/>
    </location>
</feature>
<feature type="compositionally biased region" description="Polar residues" evidence="4">
    <location>
        <begin position="480"/>
        <end position="492"/>
    </location>
</feature>
<feature type="compositionally biased region" description="Basic and acidic residues" evidence="4">
    <location>
        <begin position="225"/>
        <end position="236"/>
    </location>
</feature>
<dbReference type="InterPro" id="IPR039919">
    <property type="entry name" value="ARHGEF10/ARHGEF17"/>
</dbReference>
<feature type="compositionally biased region" description="Polar residues" evidence="4">
    <location>
        <begin position="84"/>
        <end position="97"/>
    </location>
</feature>
<feature type="region of interest" description="Disordered" evidence="4">
    <location>
        <begin position="1753"/>
        <end position="1797"/>
    </location>
</feature>
<dbReference type="Gene3D" id="1.20.900.10">
    <property type="entry name" value="Dbl homology (DH) domain"/>
    <property type="match status" value="1"/>
</dbReference>